<evidence type="ECO:0000259" key="8">
    <source>
        <dbReference type="Pfam" id="PF01397"/>
    </source>
</evidence>
<accession>A0A368RQR3</accession>
<comment type="cofactor">
    <cofactor evidence="1">
        <name>Mn(2+)</name>
        <dbReference type="ChEBI" id="CHEBI:29035"/>
    </cofactor>
</comment>
<dbReference type="InterPro" id="IPR034741">
    <property type="entry name" value="Terpene_cyclase-like_1_C"/>
</dbReference>
<dbReference type="KEGG" id="sita:101755067"/>
<dbReference type="InterPro" id="IPR008949">
    <property type="entry name" value="Isoprenoid_synthase_dom_sf"/>
</dbReference>
<dbReference type="InterPro" id="IPR044814">
    <property type="entry name" value="Terpene_cyclase_plant_C1"/>
</dbReference>
<evidence type="ECO:0000256" key="1">
    <source>
        <dbReference type="ARBA" id="ARBA00001936"/>
    </source>
</evidence>
<organism evidence="11">
    <name type="scientific">Setaria italica</name>
    <name type="common">Foxtail millet</name>
    <name type="synonym">Panicum italicum</name>
    <dbReference type="NCBI Taxonomy" id="4555"/>
    <lineage>
        <taxon>Eukaryota</taxon>
        <taxon>Viridiplantae</taxon>
        <taxon>Streptophyta</taxon>
        <taxon>Embryophyta</taxon>
        <taxon>Tracheophyta</taxon>
        <taxon>Spermatophyta</taxon>
        <taxon>Magnoliopsida</taxon>
        <taxon>Liliopsida</taxon>
        <taxon>Poales</taxon>
        <taxon>Poaceae</taxon>
        <taxon>PACMAD clade</taxon>
        <taxon>Panicoideae</taxon>
        <taxon>Panicodae</taxon>
        <taxon>Paniceae</taxon>
        <taxon>Cenchrinae</taxon>
        <taxon>Setaria</taxon>
    </lineage>
</organism>
<name>A0A368RQR3_SETIT</name>
<dbReference type="InterPro" id="IPR036965">
    <property type="entry name" value="Terpene_synth_N_sf"/>
</dbReference>
<dbReference type="EMBL" id="CM003534">
    <property type="protein sequence ID" value="RCV32567.1"/>
    <property type="molecule type" value="Genomic_DNA"/>
</dbReference>
<dbReference type="InterPro" id="IPR008930">
    <property type="entry name" value="Terpenoid_cyclase/PrenylTrfase"/>
</dbReference>
<dbReference type="OrthoDB" id="1877784at2759"/>
<dbReference type="GO" id="GO:0009620">
    <property type="term" value="P:response to fungus"/>
    <property type="evidence" value="ECO:0007669"/>
    <property type="project" value="UniProtKB-ARBA"/>
</dbReference>
<evidence type="ECO:0000256" key="2">
    <source>
        <dbReference type="ARBA" id="ARBA00001946"/>
    </source>
</evidence>
<keyword evidence="6" id="KW-0963">Cytoplasm</keyword>
<evidence type="ECO:0000256" key="5">
    <source>
        <dbReference type="ARBA" id="ARBA00011245"/>
    </source>
</evidence>
<dbReference type="InterPro" id="IPR001906">
    <property type="entry name" value="Terpene_synth_N"/>
</dbReference>
<reference evidence="10" key="3">
    <citation type="journal article" date="2020" name="Plant J.">
        <title>The foxtail millet (Setaria italica) terpene synthase gene family.</title>
        <authorList>
            <person name="Karunanithi P.S."/>
            <person name="Berrios D.I."/>
            <person name="Wang S."/>
            <person name="Davis J."/>
            <person name="Shen T."/>
            <person name="Fiehn O."/>
            <person name="Maloof J.N."/>
            <person name="Zerbe P."/>
        </authorList>
    </citation>
    <scope>NUCLEOTIDE SEQUENCE</scope>
</reference>
<dbReference type="Gene3D" id="1.50.10.130">
    <property type="entry name" value="Terpene synthase, N-terminal domain"/>
    <property type="match status" value="1"/>
</dbReference>
<dbReference type="SUPFAM" id="SSF48576">
    <property type="entry name" value="Terpenoid synthases"/>
    <property type="match status" value="1"/>
</dbReference>
<dbReference type="GO" id="GO:0010333">
    <property type="term" value="F:terpene synthase activity"/>
    <property type="evidence" value="ECO:0007669"/>
    <property type="project" value="InterPro"/>
</dbReference>
<comment type="cofactor">
    <cofactor evidence="2">
        <name>Mg(2+)</name>
        <dbReference type="ChEBI" id="CHEBI:18420"/>
    </cofactor>
</comment>
<keyword evidence="7" id="KW-0479">Metal-binding</keyword>
<dbReference type="Pfam" id="PF03936">
    <property type="entry name" value="Terpene_synth_C"/>
    <property type="match status" value="1"/>
</dbReference>
<dbReference type="FunFam" id="1.10.600.10:FF:000007">
    <property type="entry name" value="Isoprene synthase, chloroplastic"/>
    <property type="match status" value="1"/>
</dbReference>
<comment type="subcellular location">
    <subcellularLocation>
        <location evidence="3">Cytoplasm</location>
    </subcellularLocation>
</comment>
<gene>
    <name evidence="11" type="ORF">SETIT_7G013300v2</name>
</gene>
<dbReference type="Pfam" id="PF01397">
    <property type="entry name" value="Terpene_synth"/>
    <property type="match status" value="1"/>
</dbReference>
<comment type="subunit">
    <text evidence="5">Monomer.</text>
</comment>
<dbReference type="InterPro" id="IPR050148">
    <property type="entry name" value="Terpene_synthase-like"/>
</dbReference>
<dbReference type="PANTHER" id="PTHR31225">
    <property type="entry name" value="OS04G0344100 PROTEIN-RELATED"/>
    <property type="match status" value="1"/>
</dbReference>
<dbReference type="SFLD" id="SFLDS00005">
    <property type="entry name" value="Isoprenoid_Synthase_Type_I"/>
    <property type="match status" value="1"/>
</dbReference>
<feature type="domain" description="Terpene synthase metal-binding" evidence="9">
    <location>
        <begin position="277"/>
        <end position="513"/>
    </location>
</feature>
<sequence>MAPSRVAAVLDGQGMAKATDSRIDLVVTTGGVDDDEKFAPSVWGDFFITYVPPMSQRSEEWMRERAELLKGQVHQVFNARMDAMGVADLVTYVDTLERLGLDNHFPEVIEAALNRIRTEEPEPDVFNSLHIVSLRFRLLRQHGIWVSADVFDKFRDEAGSFSTGICSDPRGLLSLYNAAHMAVPGEVALDDTIAFARGHLQAIKGKVRSPIAEQISRALDIALPRFTRRLETMHYIAEYEHEEPHDSLLLELARLNYNLVRTLHLKELKDLSLWWRDLYDTVKLPYARDRMVEIYFWTCGMLHEEEYSRSRMLFAKTFGMVSLLDDTFDVHATLDECHKLNEAMQRWDESEVSILPEYLRLLYIKTLSNFKEFEDSLERDQKYRMSYAKKAYKLSSKNYLREAIWSSQKYQPSFKEHEEVSIMSSGLPMLTIITLMGYGDVATQEVFEWVDAVPEMVRAGSQVTRFLNDLSSYKLGKHKKDMPSAVETYMVENGLKGEEAVAAIATLLENRWRILNQASMKIDRTLLPAVQVVVNMARTNEIIYLHGRDGYTFGDDLKDLIITLFLKQVPL</sequence>
<evidence type="ECO:0000256" key="3">
    <source>
        <dbReference type="ARBA" id="ARBA00004496"/>
    </source>
</evidence>
<dbReference type="GO" id="GO:0016102">
    <property type="term" value="P:diterpenoid biosynthetic process"/>
    <property type="evidence" value="ECO:0007669"/>
    <property type="project" value="InterPro"/>
</dbReference>
<dbReference type="GO" id="GO:0005737">
    <property type="term" value="C:cytoplasm"/>
    <property type="evidence" value="ECO:0007669"/>
    <property type="project" value="UniProtKB-SubCell"/>
</dbReference>
<evidence type="ECO:0000259" key="9">
    <source>
        <dbReference type="Pfam" id="PF03936"/>
    </source>
</evidence>
<evidence type="ECO:0000256" key="6">
    <source>
        <dbReference type="ARBA" id="ARBA00022490"/>
    </source>
</evidence>
<dbReference type="PANTHER" id="PTHR31225:SF109">
    <property type="entry name" value="EUDESMANEDIOL SYNTHASE"/>
    <property type="match status" value="1"/>
</dbReference>
<evidence type="ECO:0000256" key="4">
    <source>
        <dbReference type="ARBA" id="ARBA00006333"/>
    </source>
</evidence>
<dbReference type="InterPro" id="IPR005630">
    <property type="entry name" value="Terpene_synthase_metal-bd"/>
</dbReference>
<comment type="similarity">
    <text evidence="4">Belongs to the terpene synthase family.</text>
</comment>
<dbReference type="EMBL" id="MN251694">
    <property type="protein sequence ID" value="QJA42355.1"/>
    <property type="molecule type" value="mRNA"/>
</dbReference>
<evidence type="ECO:0000313" key="11">
    <source>
        <dbReference type="EMBL" id="RCV32567.1"/>
    </source>
</evidence>
<evidence type="ECO:0000313" key="10">
    <source>
        <dbReference type="EMBL" id="QJA42355.1"/>
    </source>
</evidence>
<dbReference type="SFLD" id="SFLDG01019">
    <property type="entry name" value="Terpene_Cyclase_Like_1_C_Termi"/>
    <property type="match status" value="1"/>
</dbReference>
<dbReference type="GO" id="GO:0000287">
    <property type="term" value="F:magnesium ion binding"/>
    <property type="evidence" value="ECO:0007669"/>
    <property type="project" value="InterPro"/>
</dbReference>
<evidence type="ECO:0000256" key="7">
    <source>
        <dbReference type="ARBA" id="ARBA00022723"/>
    </source>
</evidence>
<dbReference type="Gene3D" id="1.10.600.10">
    <property type="entry name" value="Farnesyl Diphosphate Synthase"/>
    <property type="match status" value="1"/>
</dbReference>
<reference evidence="11" key="1">
    <citation type="journal article" date="2012" name="Nat. Biotechnol.">
        <title>Reference genome sequence of the model plant Setaria.</title>
        <authorList>
            <person name="Bennetzen J.L."/>
            <person name="Schmutz J."/>
            <person name="Wang H."/>
            <person name="Percifield R."/>
            <person name="Hawkins J."/>
            <person name="Pontaroli A.C."/>
            <person name="Estep M."/>
            <person name="Feng L."/>
            <person name="Vaughn J.N."/>
            <person name="Grimwood J."/>
            <person name="Jenkins J."/>
            <person name="Barry K."/>
            <person name="Lindquist E."/>
            <person name="Hellsten U."/>
            <person name="Deshpande S."/>
            <person name="Wang X."/>
            <person name="Wu X."/>
            <person name="Mitros T."/>
            <person name="Triplett J."/>
            <person name="Yang X."/>
            <person name="Ye C.Y."/>
            <person name="Mauro-Herrera M."/>
            <person name="Wang L."/>
            <person name="Li P."/>
            <person name="Sharma M."/>
            <person name="Sharma R."/>
            <person name="Ronald P.C."/>
            <person name="Panaud O."/>
            <person name="Kellogg E.A."/>
            <person name="Brutnell T.P."/>
            <person name="Doust A.N."/>
            <person name="Tuskan G.A."/>
            <person name="Rokhsar D."/>
            <person name="Devos K.M."/>
        </authorList>
    </citation>
    <scope>NUCLEOTIDE SEQUENCE [LARGE SCALE GENOMIC DNA]</scope>
    <source>
        <strain evidence="11">Yugu1</strain>
    </source>
</reference>
<protein>
    <submittedName>
        <fullName evidence="10">Terpene synthase TPS25</fullName>
    </submittedName>
</protein>
<dbReference type="STRING" id="4555.A0A368RQR3"/>
<proteinExistence type="evidence at transcript level"/>
<dbReference type="FunFam" id="1.50.10.130:FF:000006">
    <property type="entry name" value="Terpene synthase 7"/>
    <property type="match status" value="1"/>
</dbReference>
<reference evidence="11" key="2">
    <citation type="submission" date="2015-07" db="EMBL/GenBank/DDBJ databases">
        <authorList>
            <person name="Noorani M."/>
        </authorList>
    </citation>
    <scope>NUCLEOTIDE SEQUENCE</scope>
    <source>
        <strain evidence="11">Yugu1</strain>
    </source>
</reference>
<dbReference type="CDD" id="cd00684">
    <property type="entry name" value="Terpene_cyclase_plant_C1"/>
    <property type="match status" value="1"/>
</dbReference>
<dbReference type="SUPFAM" id="SSF48239">
    <property type="entry name" value="Terpenoid cyclases/Protein prenyltransferases"/>
    <property type="match status" value="1"/>
</dbReference>
<feature type="domain" description="Terpene synthase N-terminal" evidence="8">
    <location>
        <begin position="42"/>
        <end position="219"/>
    </location>
</feature>
<dbReference type="AlphaFoldDB" id="A0A368RQR3"/>